<name>A0ABT1X729_9PROT</name>
<dbReference type="InterPro" id="IPR006665">
    <property type="entry name" value="OmpA-like"/>
</dbReference>
<gene>
    <name evidence="4" type="ORF">NRP21_17820</name>
</gene>
<dbReference type="PANTHER" id="PTHR31331">
    <property type="entry name" value="LCCL DOMAIN PROTEIN (AFU_ORTHOLOGUE AFUA_5G08630)"/>
    <property type="match status" value="1"/>
</dbReference>
<reference evidence="4 5" key="1">
    <citation type="submission" date="2022-06" db="EMBL/GenBank/DDBJ databases">
        <title>Roseomonas CN29.</title>
        <authorList>
            <person name="Cheng Y."/>
            <person name="He X."/>
        </authorList>
    </citation>
    <scope>NUCLEOTIDE SEQUENCE [LARGE SCALE GENOMIC DNA]</scope>
    <source>
        <strain evidence="4 5">CN29</strain>
    </source>
</reference>
<feature type="domain" description="LCCL" evidence="2">
    <location>
        <begin position="23"/>
        <end position="83"/>
    </location>
</feature>
<dbReference type="InterPro" id="IPR051957">
    <property type="entry name" value="CRISP-LCCL_domain"/>
</dbReference>
<evidence type="ECO:0000256" key="1">
    <source>
        <dbReference type="PROSITE-ProRule" id="PRU00473"/>
    </source>
</evidence>
<dbReference type="PROSITE" id="PS50820">
    <property type="entry name" value="LCCL"/>
    <property type="match status" value="3"/>
</dbReference>
<keyword evidence="5" id="KW-1185">Reference proteome</keyword>
<organism evidence="4 5">
    <name type="scientific">Roseomonas populi</name>
    <dbReference type="NCBI Taxonomy" id="3121582"/>
    <lineage>
        <taxon>Bacteria</taxon>
        <taxon>Pseudomonadati</taxon>
        <taxon>Pseudomonadota</taxon>
        <taxon>Alphaproteobacteria</taxon>
        <taxon>Acetobacterales</taxon>
        <taxon>Roseomonadaceae</taxon>
        <taxon>Roseomonas</taxon>
    </lineage>
</organism>
<dbReference type="CDD" id="cd07185">
    <property type="entry name" value="OmpA_C-like"/>
    <property type="match status" value="1"/>
</dbReference>
<comment type="caution">
    <text evidence="4">The sequence shown here is derived from an EMBL/GenBank/DDBJ whole genome shotgun (WGS) entry which is preliminary data.</text>
</comment>
<evidence type="ECO:0000313" key="4">
    <source>
        <dbReference type="EMBL" id="MCR0983916.1"/>
    </source>
</evidence>
<evidence type="ECO:0000259" key="3">
    <source>
        <dbReference type="PROSITE" id="PS51123"/>
    </source>
</evidence>
<dbReference type="SUPFAM" id="SSF103088">
    <property type="entry name" value="OmpA-like"/>
    <property type="match status" value="1"/>
</dbReference>
<dbReference type="Proteomes" id="UP001524642">
    <property type="component" value="Unassembled WGS sequence"/>
</dbReference>
<accession>A0ABT1X729</accession>
<dbReference type="Pfam" id="PF00691">
    <property type="entry name" value="OmpA"/>
    <property type="match status" value="1"/>
</dbReference>
<feature type="domain" description="LCCL" evidence="2">
    <location>
        <begin position="144"/>
        <end position="204"/>
    </location>
</feature>
<dbReference type="InterPro" id="IPR004043">
    <property type="entry name" value="LCCL"/>
</dbReference>
<dbReference type="SMART" id="SM00603">
    <property type="entry name" value="LCCL"/>
    <property type="match status" value="3"/>
</dbReference>
<feature type="domain" description="LCCL" evidence="2">
    <location>
        <begin position="257"/>
        <end position="317"/>
    </location>
</feature>
<dbReference type="InterPro" id="IPR036737">
    <property type="entry name" value="OmpA-like_sf"/>
</dbReference>
<dbReference type="PROSITE" id="PS51123">
    <property type="entry name" value="OMPA_2"/>
    <property type="match status" value="1"/>
</dbReference>
<keyword evidence="1" id="KW-0472">Membrane</keyword>
<dbReference type="InterPro" id="IPR036609">
    <property type="entry name" value="LCCL_sf"/>
</dbReference>
<evidence type="ECO:0000313" key="5">
    <source>
        <dbReference type="Proteomes" id="UP001524642"/>
    </source>
</evidence>
<protein>
    <submittedName>
        <fullName evidence="4">LCCL domain-containing protein</fullName>
    </submittedName>
</protein>
<dbReference type="SUPFAM" id="SSF69848">
    <property type="entry name" value="LCCL domain"/>
    <property type="match status" value="3"/>
</dbReference>
<sequence length="452" mass="47204">MRTYAGSGETLACFCPAGVGGPVWGSDTYTADSRVCRAAVHAGATGPRGGLVTVEMLPGQPRYPGSTRNGVRSDNYGAYDASYRFAGVAPPAPPVPPVGRAPAAGSPAVSSAVPPSQCPDNMLAYADSDEEVTCTCLAGAGGPVWGSEIYTADSRTCSAAVHAGAIRQQGGTVTVRMLPGQPRYPGSTRNGVRSNNYGEYRASFRFEGVAPPAQPAAIPAPAATGPTQCPDNMGVYADSSEQLTCLCPGEATVRGPVWGTDTYTADSAICRAAVHAGAIPQIGGMVTVQMLPAQTRYPGTTRNGVRSENYGAYRASYRITGFGPRAIGPVQAPVAEALRRAGQVQLYVTFRTNSADLDITAAPVLMQVRDAMVADPTLRLRLVGHTDNTGNDRINTPLSIARAESVRAWLVTNGVDVARLSAEGRGPAEPIADNRTEPGRQLNRRVQALRVQ</sequence>
<dbReference type="Pfam" id="PF03815">
    <property type="entry name" value="LCCL"/>
    <property type="match status" value="3"/>
</dbReference>
<feature type="domain" description="OmpA-like" evidence="3">
    <location>
        <begin position="337"/>
        <end position="452"/>
    </location>
</feature>
<proteinExistence type="predicted"/>
<dbReference type="RefSeq" id="WP_257717581.1">
    <property type="nucleotide sequence ID" value="NZ_JANJOU010000017.1"/>
</dbReference>
<dbReference type="Gene3D" id="3.30.1330.60">
    <property type="entry name" value="OmpA-like domain"/>
    <property type="match status" value="1"/>
</dbReference>
<dbReference type="Gene3D" id="2.170.130.20">
    <property type="entry name" value="LCCL-like domain"/>
    <property type="match status" value="3"/>
</dbReference>
<dbReference type="EMBL" id="JANJOU010000017">
    <property type="protein sequence ID" value="MCR0983916.1"/>
    <property type="molecule type" value="Genomic_DNA"/>
</dbReference>
<dbReference type="PANTHER" id="PTHR31331:SF1">
    <property type="entry name" value="CYSTEINE RICH SECRETORY PROTEIN LCCL DOMAIN CONTAINING 2"/>
    <property type="match status" value="1"/>
</dbReference>
<evidence type="ECO:0000259" key="2">
    <source>
        <dbReference type="PROSITE" id="PS50820"/>
    </source>
</evidence>